<dbReference type="InterPro" id="IPR039261">
    <property type="entry name" value="FNR_nucleotide-bd"/>
</dbReference>
<dbReference type="Proteomes" id="UP000186465">
    <property type="component" value="Unassembled WGS sequence"/>
</dbReference>
<proteinExistence type="predicted"/>
<organism evidence="2 3">
    <name type="scientific">Boudabousia marimammalium</name>
    <dbReference type="NCBI Taxonomy" id="156892"/>
    <lineage>
        <taxon>Bacteria</taxon>
        <taxon>Bacillati</taxon>
        <taxon>Actinomycetota</taxon>
        <taxon>Actinomycetes</taxon>
        <taxon>Actinomycetales</taxon>
        <taxon>Actinomycetaceae</taxon>
        <taxon>Boudabousia</taxon>
    </lineage>
</organism>
<feature type="domain" description="SIP-like Rossmann fold" evidence="1">
    <location>
        <begin position="135"/>
        <end position="269"/>
    </location>
</feature>
<dbReference type="PANTHER" id="PTHR30157:SF0">
    <property type="entry name" value="NADPH-DEPENDENT FERRIC-CHELATE REDUCTASE"/>
    <property type="match status" value="1"/>
</dbReference>
<dbReference type="InterPro" id="IPR039374">
    <property type="entry name" value="SIP_fam"/>
</dbReference>
<dbReference type="InterPro" id="IPR007037">
    <property type="entry name" value="SIP_rossman_dom"/>
</dbReference>
<dbReference type="PANTHER" id="PTHR30157">
    <property type="entry name" value="FERRIC REDUCTASE, NADPH-DEPENDENT"/>
    <property type="match status" value="1"/>
</dbReference>
<evidence type="ECO:0000313" key="2">
    <source>
        <dbReference type="EMBL" id="OKL48671.1"/>
    </source>
</evidence>
<accession>A0A1Q5PM99</accession>
<name>A0A1Q5PM99_9ACTO</name>
<evidence type="ECO:0000259" key="1">
    <source>
        <dbReference type="Pfam" id="PF04954"/>
    </source>
</evidence>
<dbReference type="Pfam" id="PF04954">
    <property type="entry name" value="SIP"/>
    <property type="match status" value="1"/>
</dbReference>
<reference evidence="3" key="1">
    <citation type="submission" date="2016-11" db="EMBL/GenBank/DDBJ databases">
        <title>Actinomyces gypaetusis sp. nov. isolated from Gypaetus barbatus in Qinghai Tibet Plateau China.</title>
        <authorList>
            <person name="Meng X."/>
        </authorList>
    </citation>
    <scope>NUCLEOTIDE SEQUENCE [LARGE SCALE GENOMIC DNA]</scope>
    <source>
        <strain evidence="3">DSM 15383</strain>
    </source>
</reference>
<comment type="caution">
    <text evidence="2">The sequence shown here is derived from an EMBL/GenBank/DDBJ whole genome shotgun (WGS) entry which is preliminary data.</text>
</comment>
<protein>
    <recommendedName>
        <fullName evidence="1">SIP-like Rossmann fold domain-containing protein</fullName>
    </recommendedName>
</protein>
<evidence type="ECO:0000313" key="3">
    <source>
        <dbReference type="Proteomes" id="UP000186465"/>
    </source>
</evidence>
<keyword evidence="3" id="KW-1185">Reference proteome</keyword>
<gene>
    <name evidence="2" type="ORF">BM477_05590</name>
</gene>
<dbReference type="EMBL" id="MPDM01000005">
    <property type="protein sequence ID" value="OKL48671.1"/>
    <property type="molecule type" value="Genomic_DNA"/>
</dbReference>
<dbReference type="Gene3D" id="3.40.50.80">
    <property type="entry name" value="Nucleotide-binding domain of ferredoxin-NADP reductase (FNR) module"/>
    <property type="match status" value="1"/>
</dbReference>
<dbReference type="AlphaFoldDB" id="A0A1Q5PM99"/>
<sequence>MSAIRAQSEGQIREFAVDVVVHDNLARFGVTGIANEGEQATEAGAGAKDVTFLSPEDAGMSAAAASTLTPNPMMSSGTLLSGLPVGELPPAVISADDVEAGPGARWAATVQVGDQILAQFPAAEEELLYYCPDSAKQVVLVADPAGLPAVEQLVNAEREAGTGRKLIVIGQVPHKADRRVLAGAEVFWVLPGMDLVATVAERLNALAETTKIKPVESTLAEKTSAGETDDATDIYIWAALEDSVAARLEQEVLQPCDWCGKKSDVHVFWCSTEVSS</sequence>